<evidence type="ECO:0000313" key="1">
    <source>
        <dbReference type="EMBL" id="CAJ2651209.1"/>
    </source>
</evidence>
<evidence type="ECO:0000313" key="2">
    <source>
        <dbReference type="Proteomes" id="UP001177021"/>
    </source>
</evidence>
<keyword evidence="2" id="KW-1185">Reference proteome</keyword>
<gene>
    <name evidence="1" type="ORF">MILVUS5_LOCUS18892</name>
</gene>
<organism evidence="1 2">
    <name type="scientific">Trifolium pratense</name>
    <name type="common">Red clover</name>
    <dbReference type="NCBI Taxonomy" id="57577"/>
    <lineage>
        <taxon>Eukaryota</taxon>
        <taxon>Viridiplantae</taxon>
        <taxon>Streptophyta</taxon>
        <taxon>Embryophyta</taxon>
        <taxon>Tracheophyta</taxon>
        <taxon>Spermatophyta</taxon>
        <taxon>Magnoliopsida</taxon>
        <taxon>eudicotyledons</taxon>
        <taxon>Gunneridae</taxon>
        <taxon>Pentapetalae</taxon>
        <taxon>rosids</taxon>
        <taxon>fabids</taxon>
        <taxon>Fabales</taxon>
        <taxon>Fabaceae</taxon>
        <taxon>Papilionoideae</taxon>
        <taxon>50 kb inversion clade</taxon>
        <taxon>NPAAA clade</taxon>
        <taxon>Hologalegina</taxon>
        <taxon>IRL clade</taxon>
        <taxon>Trifolieae</taxon>
        <taxon>Trifolium</taxon>
    </lineage>
</organism>
<name>A0ACB0K4Y3_TRIPR</name>
<proteinExistence type="predicted"/>
<sequence>MRYCILMIAADHITITLTFFAKVVHGGVLVAVPPLEYINGLIGMRETTARERYNSLAWIMREVEEIEKNCPRPACFSSLHNSEETEIGH</sequence>
<protein>
    <submittedName>
        <fullName evidence="1">Uncharacterized protein</fullName>
    </submittedName>
</protein>
<dbReference type="Proteomes" id="UP001177021">
    <property type="component" value="Unassembled WGS sequence"/>
</dbReference>
<dbReference type="EMBL" id="CASHSV030000121">
    <property type="protein sequence ID" value="CAJ2651209.1"/>
    <property type="molecule type" value="Genomic_DNA"/>
</dbReference>
<reference evidence="1" key="1">
    <citation type="submission" date="2023-10" db="EMBL/GenBank/DDBJ databases">
        <authorList>
            <person name="Rodriguez Cubillos JULIANA M."/>
            <person name="De Vega J."/>
        </authorList>
    </citation>
    <scope>NUCLEOTIDE SEQUENCE</scope>
</reference>
<comment type="caution">
    <text evidence="1">The sequence shown here is derived from an EMBL/GenBank/DDBJ whole genome shotgun (WGS) entry which is preliminary data.</text>
</comment>
<accession>A0ACB0K4Y3</accession>